<dbReference type="EMBL" id="JAKNFS010000002">
    <property type="protein sequence ID" value="MCG4764176.1"/>
    <property type="molecule type" value="Genomic_DNA"/>
</dbReference>
<gene>
    <name evidence="2" type="ORF">L0N21_01360</name>
</gene>
<proteinExistence type="predicted"/>
<evidence type="ECO:0000256" key="1">
    <source>
        <dbReference type="SAM" id="Coils"/>
    </source>
</evidence>
<keyword evidence="1" id="KW-0175">Coiled coil</keyword>
<evidence type="ECO:0000313" key="2">
    <source>
        <dbReference type="EMBL" id="MCG4764176.1"/>
    </source>
</evidence>
<evidence type="ECO:0000313" key="3">
    <source>
        <dbReference type="Proteomes" id="UP001199915"/>
    </source>
</evidence>
<reference evidence="2" key="1">
    <citation type="submission" date="2022-01" db="EMBL/GenBank/DDBJ databases">
        <title>Collection of gut derived symbiotic bacterial strains cultured from healthy donors.</title>
        <authorList>
            <person name="Lin H."/>
            <person name="Kohout C."/>
            <person name="Waligurski E."/>
            <person name="Pamer E.G."/>
        </authorList>
    </citation>
    <scope>NUCLEOTIDE SEQUENCE</scope>
    <source>
        <strain evidence="2">DFI.5.49</strain>
    </source>
</reference>
<sequence>MGSDKSFDTLLNKYNILLAQTRDLKEQLKNSQEKNQQLLSKFDVVEKNVRELCEDILAKDPKEMKLGIEYSWDKIELLELIRKSKSAFHVYISARKDILERMADLCEERGNQIESLKLQIQKLLEEPTARTLTMEELEKRCNEVKEKEEMMTKLSPKMQEKVASGKIELIETEANDPVINEEMDVVVDAEDMEDELIRKKLMSSSIPGTDHRRTFQAAKSKRKERANKYALEDYDDTLKQLSDEDKMLIRIIGTKGYSLYSDIYTEISKEMPEITNGKTRSSLKFLVGCQILQEEKVKVKTTISFFYFSIKGSRIFEILFQEKPIMSMAEKLIAEHDNLVHGYGIFLTAEILKENERFRNVNIWNRKHPLKIREGMSYIPDIICTTLDGKQMYIEYECGNHTQTNFNGKCNKMLNFTNTLNFIVPNRKGEEIINSQVRKWIDNKGIEALNYVKIRVTSAAIIKDVNLLEDSSWHFVYNLSKREIPEVN</sequence>
<organism evidence="2 3">
    <name type="scientific">Fusicatenibacter saccharivorans</name>
    <dbReference type="NCBI Taxonomy" id="1150298"/>
    <lineage>
        <taxon>Bacteria</taxon>
        <taxon>Bacillati</taxon>
        <taxon>Bacillota</taxon>
        <taxon>Clostridia</taxon>
        <taxon>Lachnospirales</taxon>
        <taxon>Lachnospiraceae</taxon>
        <taxon>Fusicatenibacter</taxon>
    </lineage>
</organism>
<feature type="coiled-coil region" evidence="1">
    <location>
        <begin position="106"/>
        <end position="154"/>
    </location>
</feature>
<protein>
    <submittedName>
        <fullName evidence="2">Uncharacterized protein</fullName>
    </submittedName>
</protein>
<dbReference type="AlphaFoldDB" id="A0AAE3F0M2"/>
<comment type="caution">
    <text evidence="2">The sequence shown here is derived from an EMBL/GenBank/DDBJ whole genome shotgun (WGS) entry which is preliminary data.</text>
</comment>
<name>A0AAE3F0M2_9FIRM</name>
<dbReference type="RefSeq" id="WP_117802249.1">
    <property type="nucleotide sequence ID" value="NZ_JAAITR010000011.1"/>
</dbReference>
<dbReference type="GeneID" id="79857316"/>
<dbReference type="Proteomes" id="UP001199915">
    <property type="component" value="Unassembled WGS sequence"/>
</dbReference>
<feature type="coiled-coil region" evidence="1">
    <location>
        <begin position="11"/>
        <end position="48"/>
    </location>
</feature>
<accession>A0AAE3F0M2</accession>